<dbReference type="GO" id="GO:0042391">
    <property type="term" value="P:regulation of membrane potential"/>
    <property type="evidence" value="ECO:0007669"/>
    <property type="project" value="TreeGrafter"/>
</dbReference>
<dbReference type="InterPro" id="IPR027272">
    <property type="entry name" value="Piezo"/>
</dbReference>
<dbReference type="GO" id="GO:0071260">
    <property type="term" value="P:cellular response to mechanical stimulus"/>
    <property type="evidence" value="ECO:0007669"/>
    <property type="project" value="TreeGrafter"/>
</dbReference>
<proteinExistence type="predicted"/>
<dbReference type="Proteomes" id="UP001054857">
    <property type="component" value="Unassembled WGS sequence"/>
</dbReference>
<dbReference type="PANTHER" id="PTHR13167:SF25">
    <property type="entry name" value="PIEZO-TYPE MECHANOSENSITIVE ION CHANNEL COMPONENT"/>
    <property type="match status" value="1"/>
</dbReference>
<organism evidence="1 2">
    <name type="scientific">Astrephomene gubernaculifera</name>
    <dbReference type="NCBI Taxonomy" id="47775"/>
    <lineage>
        <taxon>Eukaryota</taxon>
        <taxon>Viridiplantae</taxon>
        <taxon>Chlorophyta</taxon>
        <taxon>core chlorophytes</taxon>
        <taxon>Chlorophyceae</taxon>
        <taxon>CS clade</taxon>
        <taxon>Chlamydomonadales</taxon>
        <taxon>Astrephomenaceae</taxon>
        <taxon>Astrephomene</taxon>
    </lineage>
</organism>
<feature type="non-terminal residue" evidence="1">
    <location>
        <position position="204"/>
    </location>
</feature>
<dbReference type="GO" id="GO:0005261">
    <property type="term" value="F:monoatomic cation channel activity"/>
    <property type="evidence" value="ECO:0007669"/>
    <property type="project" value="TreeGrafter"/>
</dbReference>
<feature type="non-terminal residue" evidence="1">
    <location>
        <position position="1"/>
    </location>
</feature>
<evidence type="ECO:0000313" key="2">
    <source>
        <dbReference type="Proteomes" id="UP001054857"/>
    </source>
</evidence>
<dbReference type="EMBL" id="BMAR01000001">
    <property type="protein sequence ID" value="GFR40353.1"/>
    <property type="molecule type" value="Genomic_DNA"/>
</dbReference>
<comment type="caution">
    <text evidence="1">The sequence shown here is derived from an EMBL/GenBank/DDBJ whole genome shotgun (WGS) entry which is preliminary data.</text>
</comment>
<gene>
    <name evidence="1" type="ORF">Agub_g897</name>
</gene>
<dbReference type="AlphaFoldDB" id="A0AAD3HH18"/>
<accession>A0AAD3HH18</accession>
<dbReference type="GO" id="GO:0008381">
    <property type="term" value="F:mechanosensitive monoatomic ion channel activity"/>
    <property type="evidence" value="ECO:0007669"/>
    <property type="project" value="InterPro"/>
</dbReference>
<sequence length="204" mass="21548">VFNYLVLLLEGVFQAPWELLLGQGWALPCAFATSSPEGGAATTPACTFPRLVGLCQLQPGRAEQQQPGGGGDDGHHHHGLLYGTTVADSTAASGGVSGSVWGPWTALLNSPVVADLLVWLLLRLYVRLLRSPLLAAVTRVEAAAQQRHVAALRRAVRDEREAAARGALAASHARAVRERRIAKLKALLLSPGEAAAGNVTDRTR</sequence>
<name>A0AAD3HH18_9CHLO</name>
<keyword evidence="2" id="KW-1185">Reference proteome</keyword>
<evidence type="ECO:0000313" key="1">
    <source>
        <dbReference type="EMBL" id="GFR40353.1"/>
    </source>
</evidence>
<protein>
    <submittedName>
        <fullName evidence="1">Uncharacterized protein</fullName>
    </submittedName>
</protein>
<dbReference type="GO" id="GO:0016020">
    <property type="term" value="C:membrane"/>
    <property type="evidence" value="ECO:0007669"/>
    <property type="project" value="InterPro"/>
</dbReference>
<dbReference type="PANTHER" id="PTHR13167">
    <property type="entry name" value="PIEZO-TYPE MECHANOSENSITIVE ION CHANNEL COMPONENT"/>
    <property type="match status" value="1"/>
</dbReference>
<dbReference type="GO" id="GO:0050982">
    <property type="term" value="P:detection of mechanical stimulus"/>
    <property type="evidence" value="ECO:0007669"/>
    <property type="project" value="TreeGrafter"/>
</dbReference>
<reference evidence="1 2" key="1">
    <citation type="journal article" date="2021" name="Sci. Rep.">
        <title>Genome sequencing of the multicellular alga Astrephomene provides insights into convergent evolution of germ-soma differentiation.</title>
        <authorList>
            <person name="Yamashita S."/>
            <person name="Yamamoto K."/>
            <person name="Matsuzaki R."/>
            <person name="Suzuki S."/>
            <person name="Yamaguchi H."/>
            <person name="Hirooka S."/>
            <person name="Minakuchi Y."/>
            <person name="Miyagishima S."/>
            <person name="Kawachi M."/>
            <person name="Toyoda A."/>
            <person name="Nozaki H."/>
        </authorList>
    </citation>
    <scope>NUCLEOTIDE SEQUENCE [LARGE SCALE GENOMIC DNA]</scope>
    <source>
        <strain evidence="1 2">NIES-4017</strain>
    </source>
</reference>